<name>A0AAV5MPF1_9ROSI</name>
<evidence type="ECO:0000313" key="9">
    <source>
        <dbReference type="EMBL" id="GKV51790.1"/>
    </source>
</evidence>
<comment type="caution">
    <text evidence="9">The sequence shown here is derived from an EMBL/GenBank/DDBJ whole genome shotgun (WGS) entry which is preliminary data.</text>
</comment>
<reference evidence="9 10" key="1">
    <citation type="journal article" date="2021" name="Commun. Biol.">
        <title>The genome of Shorea leprosula (Dipterocarpaceae) highlights the ecological relevance of drought in aseasonal tropical rainforests.</title>
        <authorList>
            <person name="Ng K.K.S."/>
            <person name="Kobayashi M.J."/>
            <person name="Fawcett J.A."/>
            <person name="Hatakeyama M."/>
            <person name="Paape T."/>
            <person name="Ng C.H."/>
            <person name="Ang C.C."/>
            <person name="Tnah L.H."/>
            <person name="Lee C.T."/>
            <person name="Nishiyama T."/>
            <person name="Sese J."/>
            <person name="O'Brien M.J."/>
            <person name="Copetti D."/>
            <person name="Mohd Noor M.I."/>
            <person name="Ong R.C."/>
            <person name="Putra M."/>
            <person name="Sireger I.Z."/>
            <person name="Indrioko S."/>
            <person name="Kosugi Y."/>
            <person name="Izuno A."/>
            <person name="Isagi Y."/>
            <person name="Lee S.L."/>
            <person name="Shimizu K.K."/>
        </authorList>
    </citation>
    <scope>NUCLEOTIDE SEQUENCE [LARGE SCALE GENOMIC DNA]</scope>
    <source>
        <strain evidence="9">214</strain>
    </source>
</reference>
<keyword evidence="10" id="KW-1185">Reference proteome</keyword>
<evidence type="ECO:0000256" key="2">
    <source>
        <dbReference type="ARBA" id="ARBA00022692"/>
    </source>
</evidence>
<proteinExistence type="predicted"/>
<comment type="subcellular location">
    <subcellularLocation>
        <location evidence="1">Membrane</location>
        <topology evidence="1">Single-pass type I membrane protein</topology>
    </subcellularLocation>
</comment>
<evidence type="ECO:0000256" key="4">
    <source>
        <dbReference type="ARBA" id="ARBA00022989"/>
    </source>
</evidence>
<evidence type="ECO:0000313" key="10">
    <source>
        <dbReference type="Proteomes" id="UP001054252"/>
    </source>
</evidence>
<evidence type="ECO:0000256" key="7">
    <source>
        <dbReference type="ARBA" id="ARBA00023180"/>
    </source>
</evidence>
<dbReference type="InterPro" id="IPR032675">
    <property type="entry name" value="LRR_dom_sf"/>
</dbReference>
<keyword evidence="2 8" id="KW-0812">Transmembrane</keyword>
<dbReference type="PANTHER" id="PTHR48063:SF98">
    <property type="entry name" value="LRR RECEPTOR-LIKE SERINE_THREONINE-PROTEIN KINASE FLS2"/>
    <property type="match status" value="1"/>
</dbReference>
<dbReference type="Proteomes" id="UP001054252">
    <property type="component" value="Unassembled WGS sequence"/>
</dbReference>
<keyword evidence="7" id="KW-0325">Glycoprotein</keyword>
<protein>
    <submittedName>
        <fullName evidence="9">Uncharacterized protein</fullName>
    </submittedName>
</protein>
<feature type="transmembrane region" description="Helical" evidence="8">
    <location>
        <begin position="84"/>
        <end position="106"/>
    </location>
</feature>
<sequence length="133" mass="14694">MSSSIPESTSSLTFLSYLNLSNNQLVGRIPSGTQLQLLNASSYDGNKQFGSLPLADNCSSINGNSVPSSQAKGGKHGNGVEINWLFVSMALGFVVGFWSVLCALVISRRWHCIYYQFLEEMWWKISDSINKCF</sequence>
<dbReference type="AlphaFoldDB" id="A0AAV5MPF1"/>
<evidence type="ECO:0000256" key="3">
    <source>
        <dbReference type="ARBA" id="ARBA00022729"/>
    </source>
</evidence>
<dbReference type="EMBL" id="BPVZ01000541">
    <property type="protein sequence ID" value="GKV51790.1"/>
    <property type="molecule type" value="Genomic_DNA"/>
</dbReference>
<keyword evidence="6" id="KW-0675">Receptor</keyword>
<evidence type="ECO:0000256" key="6">
    <source>
        <dbReference type="ARBA" id="ARBA00023170"/>
    </source>
</evidence>
<gene>
    <name evidence="9" type="ORF">SLEP1_g58415</name>
</gene>
<keyword evidence="4 8" id="KW-1133">Transmembrane helix</keyword>
<evidence type="ECO:0000256" key="8">
    <source>
        <dbReference type="SAM" id="Phobius"/>
    </source>
</evidence>
<keyword evidence="5 8" id="KW-0472">Membrane</keyword>
<dbReference type="InterPro" id="IPR046956">
    <property type="entry name" value="RLP23-like"/>
</dbReference>
<dbReference type="GO" id="GO:0016020">
    <property type="term" value="C:membrane"/>
    <property type="evidence" value="ECO:0007669"/>
    <property type="project" value="UniProtKB-SubCell"/>
</dbReference>
<evidence type="ECO:0000256" key="5">
    <source>
        <dbReference type="ARBA" id="ARBA00023136"/>
    </source>
</evidence>
<organism evidence="9 10">
    <name type="scientific">Rubroshorea leprosula</name>
    <dbReference type="NCBI Taxonomy" id="152421"/>
    <lineage>
        <taxon>Eukaryota</taxon>
        <taxon>Viridiplantae</taxon>
        <taxon>Streptophyta</taxon>
        <taxon>Embryophyta</taxon>
        <taxon>Tracheophyta</taxon>
        <taxon>Spermatophyta</taxon>
        <taxon>Magnoliopsida</taxon>
        <taxon>eudicotyledons</taxon>
        <taxon>Gunneridae</taxon>
        <taxon>Pentapetalae</taxon>
        <taxon>rosids</taxon>
        <taxon>malvids</taxon>
        <taxon>Malvales</taxon>
        <taxon>Dipterocarpaceae</taxon>
        <taxon>Rubroshorea</taxon>
    </lineage>
</organism>
<keyword evidence="3" id="KW-0732">Signal</keyword>
<dbReference type="SUPFAM" id="SSF52058">
    <property type="entry name" value="L domain-like"/>
    <property type="match status" value="1"/>
</dbReference>
<dbReference type="Gene3D" id="3.80.10.10">
    <property type="entry name" value="Ribonuclease Inhibitor"/>
    <property type="match status" value="1"/>
</dbReference>
<accession>A0AAV5MPF1</accession>
<dbReference type="PANTHER" id="PTHR48063">
    <property type="entry name" value="LRR RECEPTOR-LIKE KINASE"/>
    <property type="match status" value="1"/>
</dbReference>
<evidence type="ECO:0000256" key="1">
    <source>
        <dbReference type="ARBA" id="ARBA00004479"/>
    </source>
</evidence>